<reference evidence="7 8" key="1">
    <citation type="submission" date="2024-06" db="EMBL/GenBank/DDBJ databases">
        <authorList>
            <person name="Kraege A."/>
            <person name="Thomma B."/>
        </authorList>
    </citation>
    <scope>NUCLEOTIDE SEQUENCE [LARGE SCALE GENOMIC DNA]</scope>
</reference>
<dbReference type="InterPro" id="IPR001841">
    <property type="entry name" value="Znf_RING"/>
</dbReference>
<dbReference type="Proteomes" id="UP001497392">
    <property type="component" value="Unassembled WGS sequence"/>
</dbReference>
<sequence>MPQEKRKHSTRGSCVSLVSSDGDSPRARPQKRQRKERTAPESQEAISAELVDLCGDSPVADKAACGTAFSEPPGRQSMGTELWGEMEGGPPQWQHRSRRSRNPPRPCNDGAWEHMRRNSSDSLERSHSPFPGPPGSAAGLRGMVSSALHRRRGQGPDAPPSEAQSAAERHEAWSEAVALPHLFLGGLPDGAWGEIDERPPEPPTQPLRRRGGFTMGTVQPPLQRGRRHQQRRPHAMLSQALLGMIQAAGAFQGVHVGMGAHDGEPWSLGHLFGGQPGAGRLPAELLFSDRDFTDADYETLLALDDSIVKKGATEEQIEAIRTAVVGVGGLAPDSECKCPICLEDFVPGSVLRCMDCTHTFHKLCLDKWLSMKATCPICQRPVPEKP</sequence>
<dbReference type="InterPro" id="IPR051834">
    <property type="entry name" value="RING_finger_E3_ligase"/>
</dbReference>
<dbReference type="InterPro" id="IPR013083">
    <property type="entry name" value="Znf_RING/FYVE/PHD"/>
</dbReference>
<gene>
    <name evidence="7" type="primary">g8106</name>
    <name evidence="7" type="ORF">VP750_LOCUS6964</name>
</gene>
<accession>A0ABP1FZJ6</accession>
<dbReference type="SMART" id="SM00184">
    <property type="entry name" value="RING"/>
    <property type="match status" value="1"/>
</dbReference>
<feature type="region of interest" description="Disordered" evidence="5">
    <location>
        <begin position="63"/>
        <end position="172"/>
    </location>
</feature>
<evidence type="ECO:0000313" key="7">
    <source>
        <dbReference type="EMBL" id="CAL5225305.1"/>
    </source>
</evidence>
<dbReference type="PANTHER" id="PTHR45931:SF3">
    <property type="entry name" value="RING ZINC FINGER-CONTAINING PROTEIN"/>
    <property type="match status" value="1"/>
</dbReference>
<feature type="compositionally biased region" description="Basic and acidic residues" evidence="5">
    <location>
        <begin position="111"/>
        <end position="127"/>
    </location>
</feature>
<evidence type="ECO:0000256" key="5">
    <source>
        <dbReference type="SAM" id="MobiDB-lite"/>
    </source>
</evidence>
<dbReference type="EMBL" id="CAXHTA020000012">
    <property type="protein sequence ID" value="CAL5225305.1"/>
    <property type="molecule type" value="Genomic_DNA"/>
</dbReference>
<keyword evidence="1" id="KW-0479">Metal-binding</keyword>
<dbReference type="Gene3D" id="3.30.40.10">
    <property type="entry name" value="Zinc/RING finger domain, C3HC4 (zinc finger)"/>
    <property type="match status" value="1"/>
</dbReference>
<protein>
    <submittedName>
        <fullName evidence="7">G8106 protein</fullName>
    </submittedName>
</protein>
<dbReference type="Pfam" id="PF13639">
    <property type="entry name" value="zf-RING_2"/>
    <property type="match status" value="1"/>
</dbReference>
<evidence type="ECO:0000256" key="3">
    <source>
        <dbReference type="ARBA" id="ARBA00022833"/>
    </source>
</evidence>
<keyword evidence="8" id="KW-1185">Reference proteome</keyword>
<feature type="compositionally biased region" description="Basic residues" evidence="5">
    <location>
        <begin position="1"/>
        <end position="10"/>
    </location>
</feature>
<dbReference type="PROSITE" id="PS50089">
    <property type="entry name" value="ZF_RING_2"/>
    <property type="match status" value="1"/>
</dbReference>
<feature type="region of interest" description="Disordered" evidence="5">
    <location>
        <begin position="1"/>
        <end position="46"/>
    </location>
</feature>
<feature type="domain" description="RING-type" evidence="6">
    <location>
        <begin position="338"/>
        <end position="379"/>
    </location>
</feature>
<dbReference type="SUPFAM" id="SSF57850">
    <property type="entry name" value="RING/U-box"/>
    <property type="match status" value="1"/>
</dbReference>
<feature type="compositionally biased region" description="Polar residues" evidence="5">
    <location>
        <begin position="11"/>
        <end position="22"/>
    </location>
</feature>
<organism evidence="7 8">
    <name type="scientific">Coccomyxa viridis</name>
    <dbReference type="NCBI Taxonomy" id="1274662"/>
    <lineage>
        <taxon>Eukaryota</taxon>
        <taxon>Viridiplantae</taxon>
        <taxon>Chlorophyta</taxon>
        <taxon>core chlorophytes</taxon>
        <taxon>Trebouxiophyceae</taxon>
        <taxon>Trebouxiophyceae incertae sedis</taxon>
        <taxon>Coccomyxaceae</taxon>
        <taxon>Coccomyxa</taxon>
    </lineage>
</organism>
<comment type="caution">
    <text evidence="7">The sequence shown here is derived from an EMBL/GenBank/DDBJ whole genome shotgun (WGS) entry which is preliminary data.</text>
</comment>
<name>A0ABP1FZJ6_9CHLO</name>
<evidence type="ECO:0000256" key="2">
    <source>
        <dbReference type="ARBA" id="ARBA00022771"/>
    </source>
</evidence>
<evidence type="ECO:0000259" key="6">
    <source>
        <dbReference type="PROSITE" id="PS50089"/>
    </source>
</evidence>
<keyword evidence="2 4" id="KW-0863">Zinc-finger</keyword>
<proteinExistence type="predicted"/>
<dbReference type="PANTHER" id="PTHR45931">
    <property type="entry name" value="SI:CH211-59O9.10"/>
    <property type="match status" value="1"/>
</dbReference>
<feature type="region of interest" description="Disordered" evidence="5">
    <location>
        <begin position="190"/>
        <end position="231"/>
    </location>
</feature>
<keyword evidence="3" id="KW-0862">Zinc</keyword>
<evidence type="ECO:0000313" key="8">
    <source>
        <dbReference type="Proteomes" id="UP001497392"/>
    </source>
</evidence>
<evidence type="ECO:0000256" key="1">
    <source>
        <dbReference type="ARBA" id="ARBA00022723"/>
    </source>
</evidence>
<evidence type="ECO:0000256" key="4">
    <source>
        <dbReference type="PROSITE-ProRule" id="PRU00175"/>
    </source>
</evidence>